<dbReference type="InterPro" id="IPR052358">
    <property type="entry name" value="Aro_Compnd_Degr_Hydrolases"/>
</dbReference>
<keyword evidence="2" id="KW-0378">Hydrolase</keyword>
<reference evidence="2 3" key="1">
    <citation type="submission" date="2017-03" db="EMBL/GenBank/DDBJ databases">
        <authorList>
            <person name="Afonso C.L."/>
            <person name="Miller P.J."/>
            <person name="Scott M.A."/>
            <person name="Spackman E."/>
            <person name="Goraichik I."/>
            <person name="Dimitrov K.M."/>
            <person name="Suarez D.L."/>
            <person name="Swayne D.E."/>
        </authorList>
    </citation>
    <scope>NUCLEOTIDE SEQUENCE [LARGE SCALE GENOMIC DNA]</scope>
    <source>
        <strain evidence="2">SB41UT1</strain>
    </source>
</reference>
<sequence length="252" mass="27951">MKVFDSHLHIIPPGYPLYENQGYLPDYFTVDDYRVQMLRELPDYVPVGGAVVSGSFQKQDQTYLLHALKLLGDSYVGVTQLASDTEDKAILALDQAGVRAVRFNFKRGSPESLDQIREFAVRVYDLAGWHCEFYIDSTDLEELSPLLLSLPAVSIDHLGLSRMGLGLLLKLAEQGVRVKATGFGRLDFDPVPVIRQLYTANPECLMFGSDLPSTRAARPFSGKDIAIIYEAVGDLGAHNVLYGNALNFYAKT</sequence>
<dbReference type="PANTHER" id="PTHR35563:SF2">
    <property type="entry name" value="BARREL METAL-DEPENDENT HYDROLASE, PUTATIVE (AFU_ORTHOLOGUE AFUA_1G16240)-RELATED"/>
    <property type="match status" value="1"/>
</dbReference>
<dbReference type="Proteomes" id="UP000196573">
    <property type="component" value="Unassembled WGS sequence"/>
</dbReference>
<evidence type="ECO:0000313" key="3">
    <source>
        <dbReference type="Proteomes" id="UP000196573"/>
    </source>
</evidence>
<accession>A0A1X7ARR5</accession>
<keyword evidence="3" id="KW-1185">Reference proteome</keyword>
<gene>
    <name evidence="2" type="primary">ligI</name>
    <name evidence="2" type="ORF">EHSB41UT_04597</name>
</gene>
<evidence type="ECO:0000259" key="1">
    <source>
        <dbReference type="Pfam" id="PF04909"/>
    </source>
</evidence>
<dbReference type="Pfam" id="PF04909">
    <property type="entry name" value="Amidohydro_2"/>
    <property type="match status" value="1"/>
</dbReference>
<dbReference type="Gene3D" id="3.20.20.140">
    <property type="entry name" value="Metal-dependent hydrolases"/>
    <property type="match status" value="1"/>
</dbReference>
<dbReference type="EC" id="3.1.1.57" evidence="2"/>
<dbReference type="EMBL" id="FWPT01000016">
    <property type="protein sequence ID" value="SMA50780.1"/>
    <property type="molecule type" value="Genomic_DNA"/>
</dbReference>
<dbReference type="GO" id="GO:0047554">
    <property type="term" value="F:2-pyrone-4,6-dicarboxylate lactonase activity"/>
    <property type="evidence" value="ECO:0007669"/>
    <property type="project" value="UniProtKB-EC"/>
</dbReference>
<dbReference type="PANTHER" id="PTHR35563">
    <property type="entry name" value="BARREL METAL-DEPENDENT HYDROLASE, PUTATIVE (AFU_ORTHOLOGUE AFUA_1G16240)-RELATED"/>
    <property type="match status" value="1"/>
</dbReference>
<evidence type="ECO:0000313" key="2">
    <source>
        <dbReference type="EMBL" id="SMA50780.1"/>
    </source>
</evidence>
<dbReference type="RefSeq" id="WP_087113216.1">
    <property type="nucleotide sequence ID" value="NZ_CBCSCN010000018.1"/>
</dbReference>
<proteinExistence type="predicted"/>
<protein>
    <submittedName>
        <fullName evidence="2">2-pyrone-4,6-dicarbaxylate hydrolase</fullName>
        <ecNumber evidence="2">3.1.1.57</ecNumber>
    </submittedName>
</protein>
<feature type="domain" description="Amidohydrolase-related" evidence="1">
    <location>
        <begin position="5"/>
        <end position="249"/>
    </location>
</feature>
<dbReference type="InterPro" id="IPR032466">
    <property type="entry name" value="Metal_Hydrolase"/>
</dbReference>
<name>A0A1X7ARR5_9GAMM</name>
<dbReference type="SUPFAM" id="SSF51556">
    <property type="entry name" value="Metallo-dependent hydrolases"/>
    <property type="match status" value="1"/>
</dbReference>
<organism evidence="2 3">
    <name type="scientific">Parendozoicomonas haliclonae</name>
    <dbReference type="NCBI Taxonomy" id="1960125"/>
    <lineage>
        <taxon>Bacteria</taxon>
        <taxon>Pseudomonadati</taxon>
        <taxon>Pseudomonadota</taxon>
        <taxon>Gammaproteobacteria</taxon>
        <taxon>Oceanospirillales</taxon>
        <taxon>Endozoicomonadaceae</taxon>
        <taxon>Parendozoicomonas</taxon>
    </lineage>
</organism>
<dbReference type="OrthoDB" id="9787654at2"/>
<dbReference type="InterPro" id="IPR006680">
    <property type="entry name" value="Amidohydro-rel"/>
</dbReference>
<dbReference type="AlphaFoldDB" id="A0A1X7ARR5"/>